<proteinExistence type="inferred from homology"/>
<evidence type="ECO:0000256" key="6">
    <source>
        <dbReference type="ARBA" id="ARBA00022519"/>
    </source>
</evidence>
<gene>
    <name evidence="12" type="ORF">AUQ44_09260</name>
</gene>
<keyword evidence="6" id="KW-0997">Cell inner membrane</keyword>
<evidence type="ECO:0000256" key="9">
    <source>
        <dbReference type="ARBA" id="ARBA00023136"/>
    </source>
</evidence>
<evidence type="ECO:0000313" key="13">
    <source>
        <dbReference type="Proteomes" id="UP000075349"/>
    </source>
</evidence>
<evidence type="ECO:0000256" key="2">
    <source>
        <dbReference type="ARBA" id="ARBA00007208"/>
    </source>
</evidence>
<evidence type="ECO:0000313" key="12">
    <source>
        <dbReference type="EMBL" id="KYN25627.1"/>
    </source>
</evidence>
<comment type="caution">
    <text evidence="12">The sequence shown here is derived from an EMBL/GenBank/DDBJ whole genome shotgun (WGS) entry which is preliminary data.</text>
</comment>
<keyword evidence="7 11" id="KW-0812">Transmembrane</keyword>
<dbReference type="AlphaFoldDB" id="A0A151JJ30"/>
<evidence type="ECO:0000256" key="10">
    <source>
        <dbReference type="ARBA" id="ARBA00030772"/>
    </source>
</evidence>
<dbReference type="GO" id="GO:0005886">
    <property type="term" value="C:plasma membrane"/>
    <property type="evidence" value="ECO:0007669"/>
    <property type="project" value="UniProtKB-SubCell"/>
</dbReference>
<evidence type="ECO:0000256" key="8">
    <source>
        <dbReference type="ARBA" id="ARBA00022927"/>
    </source>
</evidence>
<evidence type="ECO:0000256" key="5">
    <source>
        <dbReference type="ARBA" id="ARBA00022475"/>
    </source>
</evidence>
<keyword evidence="8" id="KW-0653">Protein transport</keyword>
<evidence type="ECO:0000256" key="1">
    <source>
        <dbReference type="ARBA" id="ARBA00004533"/>
    </source>
</evidence>
<name>A0A151JJ30_9VIBR</name>
<accession>A0A151JJ30</accession>
<comment type="subcellular location">
    <subcellularLocation>
        <location evidence="1">Cell inner membrane</location>
    </subcellularLocation>
</comment>
<evidence type="ECO:0000256" key="7">
    <source>
        <dbReference type="ARBA" id="ARBA00022692"/>
    </source>
</evidence>
<keyword evidence="9 11" id="KW-0472">Membrane</keyword>
<keyword evidence="5" id="KW-1003">Cell membrane</keyword>
<evidence type="ECO:0000256" key="3">
    <source>
        <dbReference type="ARBA" id="ARBA00021563"/>
    </source>
</evidence>
<protein>
    <recommendedName>
        <fullName evidence="3">Type II secretion system protein N</fullName>
    </recommendedName>
    <alternativeName>
        <fullName evidence="10">General secretion pathway protein N</fullName>
    </alternativeName>
</protein>
<feature type="transmembrane region" description="Helical" evidence="11">
    <location>
        <begin position="6"/>
        <end position="32"/>
    </location>
</feature>
<organism evidence="12 13">
    <name type="scientific">Vibrio cidicii</name>
    <dbReference type="NCBI Taxonomy" id="1763883"/>
    <lineage>
        <taxon>Bacteria</taxon>
        <taxon>Pseudomonadati</taxon>
        <taxon>Pseudomonadota</taxon>
        <taxon>Gammaproteobacteria</taxon>
        <taxon>Vibrionales</taxon>
        <taxon>Vibrionaceae</taxon>
        <taxon>Vibrio</taxon>
    </lineage>
</organism>
<sequence length="253" mass="27308">MKRGIVYSLIFIVFFSISLISSIPASFVLGYLPPVRGLAIEGPSGTIWQGSAHKISWQGQDLGEVNWDVQWMPLLTGNAEVMLRFGRGSEMNLRGKGRVGYSLSRGAYVENLVASLPAKYIASKIPMPLPIDVEGQVELNVAQAVYQAPWCATGAGTLVWSSAKVGTPIGGLDLGPVITDIQCENSLLLAKGSQQSEQVSAAFSAEVSPNRQYVTSAWFKPGAAFPASMKSQLSWLGNPNAQGQYQFDYKGRF</sequence>
<dbReference type="GO" id="GO:0015627">
    <property type="term" value="C:type II protein secretion system complex"/>
    <property type="evidence" value="ECO:0007669"/>
    <property type="project" value="InterPro"/>
</dbReference>
<keyword evidence="4" id="KW-0813">Transport</keyword>
<dbReference type="InterPro" id="IPR022792">
    <property type="entry name" value="T2SS_protein-GspN"/>
</dbReference>
<keyword evidence="11" id="KW-1133">Transmembrane helix</keyword>
<reference evidence="13" key="1">
    <citation type="submission" date="2015-12" db="EMBL/GenBank/DDBJ databases">
        <authorList>
            <person name="Tarr C.L."/>
            <person name="Gladney L.M."/>
        </authorList>
    </citation>
    <scope>NUCLEOTIDE SEQUENCE [LARGE SCALE GENOMIC DNA]</scope>
    <source>
        <strain evidence="13">2756-81</strain>
    </source>
</reference>
<evidence type="ECO:0000256" key="4">
    <source>
        <dbReference type="ARBA" id="ARBA00022448"/>
    </source>
</evidence>
<dbReference type="Proteomes" id="UP000075349">
    <property type="component" value="Unassembled WGS sequence"/>
</dbReference>
<comment type="similarity">
    <text evidence="2">Belongs to the GSP N family.</text>
</comment>
<evidence type="ECO:0000256" key="11">
    <source>
        <dbReference type="SAM" id="Phobius"/>
    </source>
</evidence>
<dbReference type="EMBL" id="LOMK01000001">
    <property type="protein sequence ID" value="KYN25627.1"/>
    <property type="molecule type" value="Genomic_DNA"/>
</dbReference>
<dbReference type="Pfam" id="PF01203">
    <property type="entry name" value="T2SSN"/>
    <property type="match status" value="1"/>
</dbReference>
<dbReference type="GO" id="GO:0015628">
    <property type="term" value="P:protein secretion by the type II secretion system"/>
    <property type="evidence" value="ECO:0007669"/>
    <property type="project" value="InterPro"/>
</dbReference>